<organism evidence="1 2">
    <name type="scientific">Actinidia rufa</name>
    <dbReference type="NCBI Taxonomy" id="165716"/>
    <lineage>
        <taxon>Eukaryota</taxon>
        <taxon>Viridiplantae</taxon>
        <taxon>Streptophyta</taxon>
        <taxon>Embryophyta</taxon>
        <taxon>Tracheophyta</taxon>
        <taxon>Spermatophyta</taxon>
        <taxon>Magnoliopsida</taxon>
        <taxon>eudicotyledons</taxon>
        <taxon>Gunneridae</taxon>
        <taxon>Pentapetalae</taxon>
        <taxon>asterids</taxon>
        <taxon>Ericales</taxon>
        <taxon>Actinidiaceae</taxon>
        <taxon>Actinidia</taxon>
    </lineage>
</organism>
<sequence length="146" mass="16124">MDGPSHDCYLISSTEQRPVTGNHMSTTTLSVFNFLLSYSLTIDVVCGKSILDMTMLNLTASKSYNGGSIEGQGKFSLVPRTLVKKGTRLLANAEKAPMGPLGQRPSRLLQADGKGDRDEAIRRMSAEMKEMRFFISLWTLEESVPF</sequence>
<dbReference type="Proteomes" id="UP000585474">
    <property type="component" value="Unassembled WGS sequence"/>
</dbReference>
<gene>
    <name evidence="1" type="ORF">Acr_01g0012380</name>
</gene>
<accession>A0A7J0E648</accession>
<protein>
    <submittedName>
        <fullName evidence="1">Uncharacterized protein</fullName>
    </submittedName>
</protein>
<dbReference type="AlphaFoldDB" id="A0A7J0E648"/>
<comment type="caution">
    <text evidence="1">The sequence shown here is derived from an EMBL/GenBank/DDBJ whole genome shotgun (WGS) entry which is preliminary data.</text>
</comment>
<dbReference type="EMBL" id="BJWL01000001">
    <property type="protein sequence ID" value="GFY81429.1"/>
    <property type="molecule type" value="Genomic_DNA"/>
</dbReference>
<name>A0A7J0E648_9ERIC</name>
<proteinExistence type="predicted"/>
<reference evidence="1 2" key="1">
    <citation type="submission" date="2019-07" db="EMBL/GenBank/DDBJ databases">
        <title>De Novo Assembly of kiwifruit Actinidia rufa.</title>
        <authorList>
            <person name="Sugita-Konishi S."/>
            <person name="Sato K."/>
            <person name="Mori E."/>
            <person name="Abe Y."/>
            <person name="Kisaki G."/>
            <person name="Hamano K."/>
            <person name="Suezawa K."/>
            <person name="Otani M."/>
            <person name="Fukuda T."/>
            <person name="Manabe T."/>
            <person name="Gomi K."/>
            <person name="Tabuchi M."/>
            <person name="Akimitsu K."/>
            <person name="Kataoka I."/>
        </authorList>
    </citation>
    <scope>NUCLEOTIDE SEQUENCE [LARGE SCALE GENOMIC DNA]</scope>
    <source>
        <strain evidence="2">cv. Fuchu</strain>
    </source>
</reference>
<keyword evidence="2" id="KW-1185">Reference proteome</keyword>
<evidence type="ECO:0000313" key="1">
    <source>
        <dbReference type="EMBL" id="GFY81429.1"/>
    </source>
</evidence>
<evidence type="ECO:0000313" key="2">
    <source>
        <dbReference type="Proteomes" id="UP000585474"/>
    </source>
</evidence>